<dbReference type="EMBL" id="AP035787">
    <property type="protein sequence ID" value="BFO75341.1"/>
    <property type="molecule type" value="Genomic_DNA"/>
</dbReference>
<proteinExistence type="predicted"/>
<evidence type="ECO:0000313" key="1">
    <source>
        <dbReference type="EMBL" id="BFO75341.1"/>
    </source>
</evidence>
<reference evidence="1" key="1">
    <citation type="submission" date="2024-07" db="EMBL/GenBank/DDBJ databases">
        <title>Complete genome sequence of Prevotella sp. YM-2024 GTC17259.</title>
        <authorList>
            <person name="Hayashi M."/>
            <person name="Muto Y."/>
            <person name="Tanaka K."/>
            <person name="Niwa H."/>
        </authorList>
    </citation>
    <scope>NUCLEOTIDE SEQUENCE</scope>
    <source>
        <strain evidence="1">GTC17259</strain>
    </source>
</reference>
<sequence length="57" mass="5909">MPSSVVPSDVVALAVGLIVGVKSAYTAIGEIESIAVIKEVCNIPILIVCNCAKLLKR</sequence>
<organism evidence="1">
    <name type="scientific">Prevotella sp. GTC17259</name>
    <dbReference type="NCBI Taxonomy" id="3236795"/>
    <lineage>
        <taxon>Bacteria</taxon>
        <taxon>Pseudomonadati</taxon>
        <taxon>Bacteroidota</taxon>
        <taxon>Bacteroidia</taxon>
        <taxon>Bacteroidales</taxon>
        <taxon>Prevotellaceae</taxon>
        <taxon>Prevotella</taxon>
    </lineage>
</organism>
<accession>A0AB33J5U8</accession>
<protein>
    <submittedName>
        <fullName evidence="1">Uncharacterized protein</fullName>
    </submittedName>
</protein>
<gene>
    <name evidence="1" type="ORF">GTC17259_03910</name>
</gene>
<dbReference type="AlphaFoldDB" id="A0AB33J5U8"/>
<name>A0AB33J5U8_9BACT</name>